<dbReference type="Proteomes" id="UP000238479">
    <property type="component" value="Chromosome 7"/>
</dbReference>
<organism evidence="1 2">
    <name type="scientific">Rosa chinensis</name>
    <name type="common">China rose</name>
    <dbReference type="NCBI Taxonomy" id="74649"/>
    <lineage>
        <taxon>Eukaryota</taxon>
        <taxon>Viridiplantae</taxon>
        <taxon>Streptophyta</taxon>
        <taxon>Embryophyta</taxon>
        <taxon>Tracheophyta</taxon>
        <taxon>Spermatophyta</taxon>
        <taxon>Magnoliopsida</taxon>
        <taxon>eudicotyledons</taxon>
        <taxon>Gunneridae</taxon>
        <taxon>Pentapetalae</taxon>
        <taxon>rosids</taxon>
        <taxon>fabids</taxon>
        <taxon>Rosales</taxon>
        <taxon>Rosaceae</taxon>
        <taxon>Rosoideae</taxon>
        <taxon>Rosoideae incertae sedis</taxon>
        <taxon>Rosa</taxon>
    </lineage>
</organism>
<proteinExistence type="predicted"/>
<protein>
    <submittedName>
        <fullName evidence="1">Uncharacterized protein</fullName>
    </submittedName>
</protein>
<dbReference type="EMBL" id="PDCK01000045">
    <property type="protein sequence ID" value="PRQ21392.1"/>
    <property type="molecule type" value="Genomic_DNA"/>
</dbReference>
<evidence type="ECO:0000313" key="1">
    <source>
        <dbReference type="EMBL" id="PRQ21392.1"/>
    </source>
</evidence>
<name>A0A2P6PHI7_ROSCH</name>
<comment type="caution">
    <text evidence="1">The sequence shown here is derived from an EMBL/GenBank/DDBJ whole genome shotgun (WGS) entry which is preliminary data.</text>
</comment>
<dbReference type="AlphaFoldDB" id="A0A2P6PHI7"/>
<reference evidence="1 2" key="1">
    <citation type="journal article" date="2018" name="Nat. Genet.">
        <title>The Rosa genome provides new insights in the design of modern roses.</title>
        <authorList>
            <person name="Bendahmane M."/>
        </authorList>
    </citation>
    <scope>NUCLEOTIDE SEQUENCE [LARGE SCALE GENOMIC DNA]</scope>
    <source>
        <strain evidence="2">cv. Old Blush</strain>
    </source>
</reference>
<sequence>MSSPLCDRRTESKLVWAIVDFSVVAAHLLSHFQTAGFSIGRRHHSWTTIGSS</sequence>
<keyword evidence="2" id="KW-1185">Reference proteome</keyword>
<accession>A0A2P6PHI7</accession>
<evidence type="ECO:0000313" key="2">
    <source>
        <dbReference type="Proteomes" id="UP000238479"/>
    </source>
</evidence>
<dbReference type="Gramene" id="PRQ21392">
    <property type="protein sequence ID" value="PRQ21392"/>
    <property type="gene ID" value="RchiOBHm_Chr7g0238731"/>
</dbReference>
<gene>
    <name evidence="1" type="ORF">RchiOBHm_Chr7g0238731</name>
</gene>